<gene>
    <name evidence="2" type="ORF">CAOG_001637</name>
</gene>
<evidence type="ECO:0000256" key="1">
    <source>
        <dbReference type="SAM" id="MobiDB-lite"/>
    </source>
</evidence>
<dbReference type="AlphaFoldDB" id="A0A0D2WJM6"/>
<proteinExistence type="predicted"/>
<feature type="compositionally biased region" description="Low complexity" evidence="1">
    <location>
        <begin position="70"/>
        <end position="89"/>
    </location>
</feature>
<feature type="region of interest" description="Disordered" evidence="1">
    <location>
        <begin position="109"/>
        <end position="131"/>
    </location>
</feature>
<dbReference type="InParanoid" id="A0A0D2WJM6"/>
<accession>A0A0D2WJM6</accession>
<evidence type="ECO:0000313" key="2">
    <source>
        <dbReference type="EMBL" id="KJE90305.1"/>
    </source>
</evidence>
<feature type="region of interest" description="Disordered" evidence="1">
    <location>
        <begin position="143"/>
        <end position="213"/>
    </location>
</feature>
<feature type="compositionally biased region" description="Low complexity" evidence="1">
    <location>
        <begin position="143"/>
        <end position="177"/>
    </location>
</feature>
<sequence length="585" mass="63091">MDRSFACQTPPAETEPPGDGHAAAQPVAPSDLTPWRSSVQEPQNVLEPQYLYCNSGNPSTLATTWANELSPGSPGSQDPQGPQGPQGPQCFPRTNARLSNFSSWSASFSVVPSPAATGSREHSSASPGWRGWTGFPETARLSNFSSPSTSSSLEPSPAASWSSGISQSSQDSQGSTGFPRKSARLSNLSSPSTSSSRVPSPTTDSKLPKTNSRGRKKLLLDKSIVEKGTPQCWLCQSSSIQDVQKESCRSKFAHLVSTILELPVLTFPDPNPSILFNVLSSVPNPNSTLLNSVFSTNLSPVTDPTFTLLDASLPASHPRSENESDLIRLFEKTPTGASSASSTSVADFTKIVTPEFLQSYRFSDPTPLEFDQLVSIWNSTMTIEDLCSHIQPGRSILVIDLIDKFLAKLQSSDNPVDPWLVFAALLQTDFPAVSFDNVDFWTFENIDALWTALQPYSKLVTIPHILRFYRPQESVPAALNIPVLVVLKLAFDHSAAAGDSAVQLCRLVVPAVESVLSNRFRRWPLKAENSSVDDVVGGILSYFFKRGRNTQPASSVPAQLTTSALNAGGAETLTMMPPNSSLTLE</sequence>
<protein>
    <submittedName>
        <fullName evidence="2">Uncharacterized protein</fullName>
    </submittedName>
</protein>
<feature type="compositionally biased region" description="Low complexity" evidence="1">
    <location>
        <begin position="186"/>
        <end position="205"/>
    </location>
</feature>
<dbReference type="Proteomes" id="UP000008743">
    <property type="component" value="Unassembled WGS sequence"/>
</dbReference>
<feature type="region of interest" description="Disordered" evidence="1">
    <location>
        <begin position="1"/>
        <end position="41"/>
    </location>
</feature>
<evidence type="ECO:0000313" key="3">
    <source>
        <dbReference type="Proteomes" id="UP000008743"/>
    </source>
</evidence>
<dbReference type="EMBL" id="KE346361">
    <property type="protein sequence ID" value="KJE90305.1"/>
    <property type="molecule type" value="Genomic_DNA"/>
</dbReference>
<name>A0A0D2WJM6_CAPO3</name>
<reference evidence="3" key="1">
    <citation type="submission" date="2011-02" db="EMBL/GenBank/DDBJ databases">
        <title>The Genome Sequence of Capsaspora owczarzaki ATCC 30864.</title>
        <authorList>
            <person name="Russ C."/>
            <person name="Cuomo C."/>
            <person name="Burger G."/>
            <person name="Gray M.W."/>
            <person name="Holland P.W.H."/>
            <person name="King N."/>
            <person name="Lang F.B.F."/>
            <person name="Roger A.J."/>
            <person name="Ruiz-Trillo I."/>
            <person name="Young S.K."/>
            <person name="Zeng Q."/>
            <person name="Gargeya S."/>
            <person name="Alvarado L."/>
            <person name="Berlin A."/>
            <person name="Chapman S.B."/>
            <person name="Chen Z."/>
            <person name="Freedman E."/>
            <person name="Gellesch M."/>
            <person name="Goldberg J."/>
            <person name="Griggs A."/>
            <person name="Gujja S."/>
            <person name="Heilman E."/>
            <person name="Heiman D."/>
            <person name="Howarth C."/>
            <person name="Mehta T."/>
            <person name="Neiman D."/>
            <person name="Pearson M."/>
            <person name="Roberts A."/>
            <person name="Saif S."/>
            <person name="Shea T."/>
            <person name="Shenoy N."/>
            <person name="Sisk P."/>
            <person name="Stolte C."/>
            <person name="Sykes S."/>
            <person name="White J."/>
            <person name="Yandava C."/>
            <person name="Haas B."/>
            <person name="Nusbaum C."/>
            <person name="Birren B."/>
        </authorList>
    </citation>
    <scope>NUCLEOTIDE SEQUENCE</scope>
    <source>
        <strain evidence="3">ATCC 30864</strain>
    </source>
</reference>
<dbReference type="RefSeq" id="XP_004364505.1">
    <property type="nucleotide sequence ID" value="XM_004364448.2"/>
</dbReference>
<organism evidence="2 3">
    <name type="scientific">Capsaspora owczarzaki (strain ATCC 30864)</name>
    <dbReference type="NCBI Taxonomy" id="595528"/>
    <lineage>
        <taxon>Eukaryota</taxon>
        <taxon>Filasterea</taxon>
        <taxon>Capsaspora</taxon>
    </lineage>
</organism>
<feature type="region of interest" description="Disordered" evidence="1">
    <location>
        <begin position="61"/>
        <end position="96"/>
    </location>
</feature>
<keyword evidence="3" id="KW-1185">Reference proteome</keyword>